<dbReference type="GO" id="GO:0003824">
    <property type="term" value="F:catalytic activity"/>
    <property type="evidence" value="ECO:0007669"/>
    <property type="project" value="InterPro"/>
</dbReference>
<keyword evidence="4" id="KW-0411">Iron-sulfur</keyword>
<dbReference type="GO" id="GO:0046872">
    <property type="term" value="F:metal ion binding"/>
    <property type="evidence" value="ECO:0007669"/>
    <property type="project" value="UniProtKB-KW"/>
</dbReference>
<dbReference type="SFLD" id="SFLDG01067">
    <property type="entry name" value="SPASM/twitch_domain_containing"/>
    <property type="match status" value="1"/>
</dbReference>
<evidence type="ECO:0000256" key="1">
    <source>
        <dbReference type="ARBA" id="ARBA00022691"/>
    </source>
</evidence>
<dbReference type="InterPro" id="IPR050377">
    <property type="entry name" value="Radical_SAM_PqqE_MftC-like"/>
</dbReference>
<name>A0A1I6D046_9FIRM</name>
<keyword evidence="1" id="KW-0949">S-adenosyl-L-methionine</keyword>
<sequence>MEERGKLLSHMNLKTFKYSYDLLSSDKIRTSFLKIMETFNIPKDIVRLDTNDLCNIECIFCSNKPQKCTPDHLMSFQKFKVLIDKIHKTTRMLYLSCSYEPLMTPNFGEYIAYAKSKGIPFISFATNALLLDKNNLIHQLVNHQINELIISFNGFNRADYNRIMFRSSYDKVIKNLQELKEYKEIRGSTFPKIRLNTILLKSNIVNFDKIVKFIVDYNIDTVQYRPLITRDTPEPAANREKMNTLEQPQNNPDEVNREKISNFSEEELEYILKDINSYSKKLSELGKRIIIPIDLLNKNKLTGRDKQPGSKTSCCIPFFCYWINYRGKVSVCCSDADSIIGNIFTDTMEKMKEKRNTFRKKALSGKCGMNCSTNIDSSTII</sequence>
<keyword evidence="3" id="KW-0408">Iron</keyword>
<gene>
    <name evidence="6" type="ORF">SAMN05660706_103150</name>
</gene>
<dbReference type="EMBL" id="FOYM01000003">
    <property type="protein sequence ID" value="SFQ98677.1"/>
    <property type="molecule type" value="Genomic_DNA"/>
</dbReference>
<dbReference type="InterPro" id="IPR007197">
    <property type="entry name" value="rSAM"/>
</dbReference>
<dbReference type="CDD" id="cd21109">
    <property type="entry name" value="SPASM"/>
    <property type="match status" value="1"/>
</dbReference>
<dbReference type="Pfam" id="PF04055">
    <property type="entry name" value="Radical_SAM"/>
    <property type="match status" value="1"/>
</dbReference>
<dbReference type="CDD" id="cd01335">
    <property type="entry name" value="Radical_SAM"/>
    <property type="match status" value="1"/>
</dbReference>
<dbReference type="SFLD" id="SFLDS00029">
    <property type="entry name" value="Radical_SAM"/>
    <property type="match status" value="1"/>
</dbReference>
<evidence type="ECO:0000259" key="5">
    <source>
        <dbReference type="Pfam" id="PF04055"/>
    </source>
</evidence>
<keyword evidence="2" id="KW-0479">Metal-binding</keyword>
<dbReference type="AlphaFoldDB" id="A0A1I6D046"/>
<organism evidence="6 7">
    <name type="scientific">Desulfoscipio geothermicus DSM 3669</name>
    <dbReference type="NCBI Taxonomy" id="1121426"/>
    <lineage>
        <taxon>Bacteria</taxon>
        <taxon>Bacillati</taxon>
        <taxon>Bacillota</taxon>
        <taxon>Clostridia</taxon>
        <taxon>Eubacteriales</taxon>
        <taxon>Desulfallaceae</taxon>
        <taxon>Desulfoscipio</taxon>
    </lineage>
</organism>
<evidence type="ECO:0000256" key="3">
    <source>
        <dbReference type="ARBA" id="ARBA00023004"/>
    </source>
</evidence>
<dbReference type="Gene3D" id="3.20.20.70">
    <property type="entry name" value="Aldolase class I"/>
    <property type="match status" value="1"/>
</dbReference>
<evidence type="ECO:0000256" key="4">
    <source>
        <dbReference type="ARBA" id="ARBA00023014"/>
    </source>
</evidence>
<dbReference type="PANTHER" id="PTHR11228">
    <property type="entry name" value="RADICAL SAM DOMAIN PROTEIN"/>
    <property type="match status" value="1"/>
</dbReference>
<dbReference type="GO" id="GO:0051536">
    <property type="term" value="F:iron-sulfur cluster binding"/>
    <property type="evidence" value="ECO:0007669"/>
    <property type="project" value="UniProtKB-KW"/>
</dbReference>
<protein>
    <submittedName>
        <fullName evidence="6">Radical SAM superfamily enzyme, MoaA/NifB/PqqE/SkfB family</fullName>
    </submittedName>
</protein>
<keyword evidence="7" id="KW-1185">Reference proteome</keyword>
<accession>A0A1I6D046</accession>
<evidence type="ECO:0000256" key="2">
    <source>
        <dbReference type="ARBA" id="ARBA00022723"/>
    </source>
</evidence>
<evidence type="ECO:0000313" key="6">
    <source>
        <dbReference type="EMBL" id="SFQ98677.1"/>
    </source>
</evidence>
<evidence type="ECO:0000313" key="7">
    <source>
        <dbReference type="Proteomes" id="UP000199584"/>
    </source>
</evidence>
<proteinExistence type="predicted"/>
<dbReference type="InterPro" id="IPR013785">
    <property type="entry name" value="Aldolase_TIM"/>
</dbReference>
<dbReference type="Proteomes" id="UP000199584">
    <property type="component" value="Unassembled WGS sequence"/>
</dbReference>
<reference evidence="7" key="1">
    <citation type="submission" date="2016-10" db="EMBL/GenBank/DDBJ databases">
        <authorList>
            <person name="Varghese N."/>
            <person name="Submissions S."/>
        </authorList>
    </citation>
    <scope>NUCLEOTIDE SEQUENCE [LARGE SCALE GENOMIC DNA]</scope>
    <source>
        <strain evidence="7">DSM 3669</strain>
    </source>
</reference>
<dbReference type="STRING" id="39060.SAMN05660706_103150"/>
<dbReference type="SUPFAM" id="SSF102114">
    <property type="entry name" value="Radical SAM enzymes"/>
    <property type="match status" value="1"/>
</dbReference>
<dbReference type="PANTHER" id="PTHR11228:SF7">
    <property type="entry name" value="PQQA PEPTIDE CYCLASE"/>
    <property type="match status" value="1"/>
</dbReference>
<dbReference type="InterPro" id="IPR058240">
    <property type="entry name" value="rSAM_sf"/>
</dbReference>
<feature type="domain" description="Radical SAM core" evidence="5">
    <location>
        <begin position="53"/>
        <end position="183"/>
    </location>
</feature>